<dbReference type="Proteomes" id="UP000238479">
    <property type="component" value="Chromosome 6"/>
</dbReference>
<evidence type="ECO:0000313" key="2">
    <source>
        <dbReference type="Proteomes" id="UP000238479"/>
    </source>
</evidence>
<protein>
    <submittedName>
        <fullName evidence="1">Uncharacterized protein</fullName>
    </submittedName>
</protein>
<gene>
    <name evidence="1" type="ORF">RchiOBHm_Chr6g0279161</name>
</gene>
<accession>A0A2P6PSX9</accession>
<proteinExistence type="predicted"/>
<comment type="caution">
    <text evidence="1">The sequence shown here is derived from an EMBL/GenBank/DDBJ whole genome shotgun (WGS) entry which is preliminary data.</text>
</comment>
<dbReference type="AlphaFoldDB" id="A0A2P6PSX9"/>
<evidence type="ECO:0000313" key="1">
    <source>
        <dbReference type="EMBL" id="PRQ25040.1"/>
    </source>
</evidence>
<reference evidence="1 2" key="1">
    <citation type="journal article" date="2018" name="Nat. Genet.">
        <title>The Rosa genome provides new insights in the design of modern roses.</title>
        <authorList>
            <person name="Bendahmane M."/>
        </authorList>
    </citation>
    <scope>NUCLEOTIDE SEQUENCE [LARGE SCALE GENOMIC DNA]</scope>
    <source>
        <strain evidence="2">cv. Old Blush</strain>
    </source>
</reference>
<keyword evidence="2" id="KW-1185">Reference proteome</keyword>
<sequence length="55" mass="6004">MGVADPKGIACGSNYITILPYEYLTPLQAAVGVVQKWLLRGRVMILIDKSIVQLS</sequence>
<dbReference type="EMBL" id="PDCK01000044">
    <property type="protein sequence ID" value="PRQ25040.1"/>
    <property type="molecule type" value="Genomic_DNA"/>
</dbReference>
<organism evidence="1 2">
    <name type="scientific">Rosa chinensis</name>
    <name type="common">China rose</name>
    <dbReference type="NCBI Taxonomy" id="74649"/>
    <lineage>
        <taxon>Eukaryota</taxon>
        <taxon>Viridiplantae</taxon>
        <taxon>Streptophyta</taxon>
        <taxon>Embryophyta</taxon>
        <taxon>Tracheophyta</taxon>
        <taxon>Spermatophyta</taxon>
        <taxon>Magnoliopsida</taxon>
        <taxon>eudicotyledons</taxon>
        <taxon>Gunneridae</taxon>
        <taxon>Pentapetalae</taxon>
        <taxon>rosids</taxon>
        <taxon>fabids</taxon>
        <taxon>Rosales</taxon>
        <taxon>Rosaceae</taxon>
        <taxon>Rosoideae</taxon>
        <taxon>Rosoideae incertae sedis</taxon>
        <taxon>Rosa</taxon>
    </lineage>
</organism>
<dbReference type="Gramene" id="PRQ25040">
    <property type="protein sequence ID" value="PRQ25040"/>
    <property type="gene ID" value="RchiOBHm_Chr6g0279161"/>
</dbReference>
<name>A0A2P6PSX9_ROSCH</name>